<sequence length="411" mass="45264">MNIKIWTTGLAIAVMGTGSVFAKDIFTAEVQVDGVTQMIGYNKILNVADQYESENMRKIFPNYSDTSAVNAKLDLRSVPVNISYAQNSSTLVFKIPSLGIERSYTGATREESKEKFVDALEGMDKDLLKALTKEWVKNSPIDPVAGNPTSLLSNMAVSMTDSLSDMATNQAFGLKDQSSSSFSMMPRFGRYTQQGYGLNVYNLPLAYSHWFDSKKMGLVIDAPITLVDTEDALSGSLNLGVGLNFQVTSNDAMTWYLMPQVRVGATGSQDFGTAALIYGGGLSSNAQFPITEHSNISIINMISYYKTDALQVGDFDSGYDLQNTIFRNGVEYSHVLHKTVAGSPLIAKLQYARTDFYGAQLYSDFQHDLSGSIGFKNLKPKAWIDEYRVGFTYTYADNNLKGFMVNAGYTF</sequence>
<feature type="signal peptide" evidence="1">
    <location>
        <begin position="1"/>
        <end position="22"/>
    </location>
</feature>
<feature type="chain" id="PRO_5047335017" evidence="1">
    <location>
        <begin position="23"/>
        <end position="411"/>
    </location>
</feature>
<reference evidence="2" key="1">
    <citation type="submission" date="2023-06" db="EMBL/GenBank/DDBJ databases">
        <title>Two novel species of Acinetobacter isolated from motorbike repairing workshop in Vietnam.</title>
        <authorList>
            <person name="Le N.T.T."/>
        </authorList>
    </citation>
    <scope>NUCLEOTIDE SEQUENCE</scope>
    <source>
        <strain evidence="2">VNH17</strain>
    </source>
</reference>
<proteinExistence type="predicted"/>
<keyword evidence="3" id="KW-1185">Reference proteome</keyword>
<evidence type="ECO:0000313" key="2">
    <source>
        <dbReference type="EMBL" id="MDN0014255.1"/>
    </source>
</evidence>
<dbReference type="RefSeq" id="WP_267980501.1">
    <property type="nucleotide sequence ID" value="NZ_JAPQKF010000002.1"/>
</dbReference>
<gene>
    <name evidence="2" type="ORF">QTA56_08390</name>
</gene>
<keyword evidence="1" id="KW-0732">Signal</keyword>
<protein>
    <submittedName>
        <fullName evidence="2">Uncharacterized protein</fullName>
    </submittedName>
</protein>
<name>A0ABT7WNK6_9GAMM</name>
<evidence type="ECO:0000256" key="1">
    <source>
        <dbReference type="SAM" id="SignalP"/>
    </source>
</evidence>
<evidence type="ECO:0000313" key="3">
    <source>
        <dbReference type="Proteomes" id="UP001168524"/>
    </source>
</evidence>
<dbReference type="Proteomes" id="UP001168524">
    <property type="component" value="Unassembled WGS sequence"/>
</dbReference>
<organism evidence="2 3">
    <name type="scientific">Acinetobacter thutiue</name>
    <dbReference type="NCBI Taxonomy" id="2998078"/>
    <lineage>
        <taxon>Bacteria</taxon>
        <taxon>Pseudomonadati</taxon>
        <taxon>Pseudomonadota</taxon>
        <taxon>Gammaproteobacteria</taxon>
        <taxon>Moraxellales</taxon>
        <taxon>Moraxellaceae</taxon>
        <taxon>Acinetobacter</taxon>
    </lineage>
</organism>
<accession>A0ABT7WNK6</accession>
<comment type="caution">
    <text evidence="2">The sequence shown here is derived from an EMBL/GenBank/DDBJ whole genome shotgun (WGS) entry which is preliminary data.</text>
</comment>
<dbReference type="EMBL" id="JAUDZE010000002">
    <property type="protein sequence ID" value="MDN0014255.1"/>
    <property type="molecule type" value="Genomic_DNA"/>
</dbReference>